<dbReference type="Pfam" id="PF07963">
    <property type="entry name" value="N_methyl"/>
    <property type="match status" value="1"/>
</dbReference>
<evidence type="ECO:0000256" key="1">
    <source>
        <dbReference type="SAM" id="Phobius"/>
    </source>
</evidence>
<dbReference type="EMBL" id="MKJU01000028">
    <property type="protein sequence ID" value="OHU89724.1"/>
    <property type="molecule type" value="Genomic_DNA"/>
</dbReference>
<feature type="transmembrane region" description="Helical" evidence="1">
    <location>
        <begin position="12"/>
        <end position="37"/>
    </location>
</feature>
<dbReference type="STRING" id="1859457.BET10_16515"/>
<dbReference type="RefSeq" id="WP_070986352.1">
    <property type="nucleotide sequence ID" value="NZ_MKJU01000028.1"/>
</dbReference>
<dbReference type="NCBIfam" id="TIGR02532">
    <property type="entry name" value="IV_pilin_GFxxxE"/>
    <property type="match status" value="1"/>
</dbReference>
<dbReference type="AlphaFoldDB" id="A0A1S1MWF7"/>
<accession>A0A1S1MWF7</accession>
<gene>
    <name evidence="2" type="ORF">BET10_16515</name>
</gene>
<comment type="caution">
    <text evidence="2">The sequence shown here is derived from an EMBL/GenBank/DDBJ whole genome shotgun (WGS) entry which is preliminary data.</text>
</comment>
<keyword evidence="1" id="KW-0472">Membrane</keyword>
<dbReference type="OrthoDB" id="5587015at2"/>
<dbReference type="InterPro" id="IPR012902">
    <property type="entry name" value="N_methyl_site"/>
</dbReference>
<proteinExistence type="predicted"/>
<keyword evidence="1" id="KW-1133">Transmembrane helix</keyword>
<keyword evidence="1" id="KW-0812">Transmembrane</keyword>
<dbReference type="PROSITE" id="PS00409">
    <property type="entry name" value="PROKAR_NTER_METHYL"/>
    <property type="match status" value="1"/>
</dbReference>
<organism evidence="2 3">
    <name type="scientific">Pseudoalteromonas amylolytica</name>
    <dbReference type="NCBI Taxonomy" id="1859457"/>
    <lineage>
        <taxon>Bacteria</taxon>
        <taxon>Pseudomonadati</taxon>
        <taxon>Pseudomonadota</taxon>
        <taxon>Gammaproteobacteria</taxon>
        <taxon>Alteromonadales</taxon>
        <taxon>Pseudoalteromonadaceae</taxon>
        <taxon>Pseudoalteromonas</taxon>
    </lineage>
</organism>
<protein>
    <recommendedName>
        <fullName evidence="4">Prepilin-type N-terminal cleavage/methylation domain-containing protein</fullName>
    </recommendedName>
</protein>
<name>A0A1S1MWF7_9GAMM</name>
<evidence type="ECO:0008006" key="4">
    <source>
        <dbReference type="Google" id="ProtNLM"/>
    </source>
</evidence>
<sequence length="178" mass="19156">MRLSSYSVRGYSLVELMVALTIGTFLLAGIGMSYSAIKGTVMTTQQLSQAQEVVRYTNHILSRSVKQTSVIPAITENGTIITIDQDAYSTSCQGTVPTFNYQEVYTLSDGYLTCDILNLDDDGNSVGVLNLLKGVQALGFSSSQSGRLINVNVTPQDVPAQFATGIVISLATTRVIMR</sequence>
<keyword evidence="3" id="KW-1185">Reference proteome</keyword>
<evidence type="ECO:0000313" key="3">
    <source>
        <dbReference type="Proteomes" id="UP000179786"/>
    </source>
</evidence>
<dbReference type="Proteomes" id="UP000179786">
    <property type="component" value="Unassembled WGS sequence"/>
</dbReference>
<reference evidence="2 3" key="1">
    <citation type="submission" date="2016-09" db="EMBL/GenBank/DDBJ databases">
        <title>Pseudoalteromonas amylolytica sp. nov., isolated from the surface seawater.</title>
        <authorList>
            <person name="Wu Y.-H."/>
            <person name="Cheng H."/>
            <person name="Jin X.-B."/>
            <person name="Wang C.-S."/>
            <person name="Xu X.-W."/>
        </authorList>
    </citation>
    <scope>NUCLEOTIDE SEQUENCE [LARGE SCALE GENOMIC DNA]</scope>
    <source>
        <strain evidence="2 3">JW1</strain>
    </source>
</reference>
<evidence type="ECO:0000313" key="2">
    <source>
        <dbReference type="EMBL" id="OHU89724.1"/>
    </source>
</evidence>